<feature type="domain" description="HD-GYP" evidence="1">
    <location>
        <begin position="129"/>
        <end position="325"/>
    </location>
</feature>
<dbReference type="InterPro" id="IPR037522">
    <property type="entry name" value="HD_GYP_dom"/>
</dbReference>
<sequence length="332" mass="37869">MNEYIAITKNTLIENTKIEFDLFLRSDIRGRSQYILFCRGNEQFSQQRKGELLNRNIQRLYISTKDTDKYLRYQEKNLKQIIEDSSKDSLEKSGVLYQVAENITKEILDDPKSGQNIERASEWVSNTVQHIVQDENTFYSLFTVTSQNYQLYTHSINVSVIGLLFGKYLSLKPHELDCLGTGLLLHDIGMATISPDVINNSNKLTREELDVIRRHPKAGLELLEQRGNIDGLSLKVVIQHHENHDGTGYPYGIGEGDIHLFGSISRIVDAYDAMTSNKGYADAMTPFAALAEMKSKKENFFNKELLKEFICFLGPKDSHNKSKLYNPSSLAE</sequence>
<dbReference type="SUPFAM" id="SSF109604">
    <property type="entry name" value="HD-domain/PDEase-like"/>
    <property type="match status" value="1"/>
</dbReference>
<name>A0A286TY68_9BACT</name>
<reference evidence="2 3" key="1">
    <citation type="journal article" date="2017" name="Environ. Microbiol. Rep.">
        <title>Genetic diversity of marine anaerobic ammonium-oxidizing bacteria as revealed by genomic and proteomic analyses of 'Candidatus Scalindua japonica'.</title>
        <authorList>
            <person name="Oshiki M."/>
            <person name="Mizuto K."/>
            <person name="Kimura Z."/>
            <person name="Kindaichi T."/>
            <person name="Satoh H."/>
            <person name="Okabe S."/>
        </authorList>
    </citation>
    <scope>NUCLEOTIDE SEQUENCE [LARGE SCALE GENOMIC DNA]</scope>
    <source>
        <strain evidence="3">husup-a2</strain>
    </source>
</reference>
<dbReference type="RefSeq" id="WP_096894227.1">
    <property type="nucleotide sequence ID" value="NZ_BAOS01000014.1"/>
</dbReference>
<dbReference type="PROSITE" id="PS51832">
    <property type="entry name" value="HD_GYP"/>
    <property type="match status" value="1"/>
</dbReference>
<keyword evidence="3" id="KW-1185">Reference proteome</keyword>
<dbReference type="OrthoDB" id="234221at2"/>
<dbReference type="Gene3D" id="1.10.3210.10">
    <property type="entry name" value="Hypothetical protein af1432"/>
    <property type="match status" value="1"/>
</dbReference>
<dbReference type="Pfam" id="PF13487">
    <property type="entry name" value="HD_5"/>
    <property type="match status" value="1"/>
</dbReference>
<organism evidence="2 3">
    <name type="scientific">Candidatus Scalindua japonica</name>
    <dbReference type="NCBI Taxonomy" id="1284222"/>
    <lineage>
        <taxon>Bacteria</taxon>
        <taxon>Pseudomonadati</taxon>
        <taxon>Planctomycetota</taxon>
        <taxon>Candidatus Brocadiia</taxon>
        <taxon>Candidatus Brocadiales</taxon>
        <taxon>Candidatus Scalinduaceae</taxon>
        <taxon>Candidatus Scalindua</taxon>
    </lineage>
</organism>
<dbReference type="AlphaFoldDB" id="A0A286TY68"/>
<dbReference type="PANTHER" id="PTHR43155">
    <property type="entry name" value="CYCLIC DI-GMP PHOSPHODIESTERASE PA4108-RELATED"/>
    <property type="match status" value="1"/>
</dbReference>
<gene>
    <name evidence="2" type="ORF">SCALIN_C14_0098</name>
</gene>
<dbReference type="EMBL" id="BAOS01000014">
    <property type="protein sequence ID" value="GAX60832.1"/>
    <property type="molecule type" value="Genomic_DNA"/>
</dbReference>
<dbReference type="CDD" id="cd00077">
    <property type="entry name" value="HDc"/>
    <property type="match status" value="1"/>
</dbReference>
<proteinExistence type="predicted"/>
<evidence type="ECO:0000313" key="2">
    <source>
        <dbReference type="EMBL" id="GAX60832.1"/>
    </source>
</evidence>
<dbReference type="Proteomes" id="UP000218542">
    <property type="component" value="Unassembled WGS sequence"/>
</dbReference>
<evidence type="ECO:0000259" key="1">
    <source>
        <dbReference type="PROSITE" id="PS51832"/>
    </source>
</evidence>
<comment type="caution">
    <text evidence="2">The sequence shown here is derived from an EMBL/GenBank/DDBJ whole genome shotgun (WGS) entry which is preliminary data.</text>
</comment>
<protein>
    <recommendedName>
        <fullName evidence="1">HD-GYP domain-containing protein</fullName>
    </recommendedName>
</protein>
<evidence type="ECO:0000313" key="3">
    <source>
        <dbReference type="Proteomes" id="UP000218542"/>
    </source>
</evidence>
<accession>A0A286TY68</accession>
<dbReference type="InterPro" id="IPR003607">
    <property type="entry name" value="HD/PDEase_dom"/>
</dbReference>
<dbReference type="PANTHER" id="PTHR43155:SF2">
    <property type="entry name" value="CYCLIC DI-GMP PHOSPHODIESTERASE PA4108"/>
    <property type="match status" value="1"/>
</dbReference>
<dbReference type="SMART" id="SM00471">
    <property type="entry name" value="HDc"/>
    <property type="match status" value="1"/>
</dbReference>